<feature type="transmembrane region" description="Helical" evidence="6">
    <location>
        <begin position="130"/>
        <end position="151"/>
    </location>
</feature>
<proteinExistence type="predicted"/>
<evidence type="ECO:0000256" key="6">
    <source>
        <dbReference type="SAM" id="Phobius"/>
    </source>
</evidence>
<dbReference type="GO" id="GO:0071555">
    <property type="term" value="P:cell wall organization"/>
    <property type="evidence" value="ECO:0007669"/>
    <property type="project" value="InterPro"/>
</dbReference>
<dbReference type="InterPro" id="IPR029787">
    <property type="entry name" value="Nucleotide_cyclase"/>
</dbReference>
<evidence type="ECO:0000313" key="9">
    <source>
        <dbReference type="Proteomes" id="UP000245634"/>
    </source>
</evidence>
<dbReference type="NCBIfam" id="TIGR00254">
    <property type="entry name" value="GGDEF"/>
    <property type="match status" value="1"/>
</dbReference>
<evidence type="ECO:0000256" key="1">
    <source>
        <dbReference type="ARBA" id="ARBA00004651"/>
    </source>
</evidence>
<keyword evidence="9" id="KW-1185">Reference proteome</keyword>
<feature type="transmembrane region" description="Helical" evidence="6">
    <location>
        <begin position="104"/>
        <end position="123"/>
    </location>
</feature>
<keyword evidence="3 6" id="KW-0812">Transmembrane</keyword>
<dbReference type="PANTHER" id="PTHR45138:SF9">
    <property type="entry name" value="DIGUANYLATE CYCLASE DGCM-RELATED"/>
    <property type="match status" value="1"/>
</dbReference>
<dbReference type="InterPro" id="IPR050469">
    <property type="entry name" value="Diguanylate_Cyclase"/>
</dbReference>
<evidence type="ECO:0000313" key="8">
    <source>
        <dbReference type="EMBL" id="PWK10302.1"/>
    </source>
</evidence>
<dbReference type="PROSITE" id="PS50887">
    <property type="entry name" value="GGDEF"/>
    <property type="match status" value="1"/>
</dbReference>
<dbReference type="FunFam" id="3.30.70.270:FF:000001">
    <property type="entry name" value="Diguanylate cyclase domain protein"/>
    <property type="match status" value="1"/>
</dbReference>
<dbReference type="InterPro" id="IPR000160">
    <property type="entry name" value="GGDEF_dom"/>
</dbReference>
<dbReference type="AlphaFoldDB" id="A0A316DAW7"/>
<dbReference type="CDD" id="cd01949">
    <property type="entry name" value="GGDEF"/>
    <property type="match status" value="1"/>
</dbReference>
<dbReference type="InterPro" id="IPR011620">
    <property type="entry name" value="Sig_transdc_His_kinase_LytS_TM"/>
</dbReference>
<reference evidence="8 9" key="1">
    <citation type="submission" date="2018-05" db="EMBL/GenBank/DDBJ databases">
        <title>Genomic Encyclopedia of Type Strains, Phase IV (KMG-IV): sequencing the most valuable type-strain genomes for metagenomic binning, comparative biology and taxonomic classification.</title>
        <authorList>
            <person name="Goeker M."/>
        </authorList>
    </citation>
    <scope>NUCLEOTIDE SEQUENCE [LARGE SCALE GENOMIC DNA]</scope>
    <source>
        <strain evidence="8 9">DSM 18773</strain>
    </source>
</reference>
<evidence type="ECO:0000256" key="3">
    <source>
        <dbReference type="ARBA" id="ARBA00022692"/>
    </source>
</evidence>
<feature type="transmembrane region" description="Helical" evidence="6">
    <location>
        <begin position="35"/>
        <end position="57"/>
    </location>
</feature>
<dbReference type="Pfam" id="PF07694">
    <property type="entry name" value="5TM-5TMR_LYT"/>
    <property type="match status" value="1"/>
</dbReference>
<dbReference type="Gene3D" id="3.30.70.270">
    <property type="match status" value="1"/>
</dbReference>
<feature type="transmembrane region" description="Helical" evidence="6">
    <location>
        <begin position="69"/>
        <end position="92"/>
    </location>
</feature>
<evidence type="ECO:0000256" key="4">
    <source>
        <dbReference type="ARBA" id="ARBA00022989"/>
    </source>
</evidence>
<dbReference type="GO" id="GO:1902201">
    <property type="term" value="P:negative regulation of bacterial-type flagellum-dependent cell motility"/>
    <property type="evidence" value="ECO:0007669"/>
    <property type="project" value="TreeGrafter"/>
</dbReference>
<comment type="caution">
    <text evidence="8">The sequence shown here is derived from an EMBL/GenBank/DDBJ whole genome shotgun (WGS) entry which is preliminary data.</text>
</comment>
<dbReference type="SUPFAM" id="SSF55073">
    <property type="entry name" value="Nucleotide cyclase"/>
    <property type="match status" value="1"/>
</dbReference>
<dbReference type="GO" id="GO:0052621">
    <property type="term" value="F:diguanylate cyclase activity"/>
    <property type="evidence" value="ECO:0007669"/>
    <property type="project" value="TreeGrafter"/>
</dbReference>
<dbReference type="InterPro" id="IPR043128">
    <property type="entry name" value="Rev_trsase/Diguanyl_cyclase"/>
</dbReference>
<keyword evidence="2" id="KW-1003">Cell membrane</keyword>
<dbReference type="Pfam" id="PF00990">
    <property type="entry name" value="GGDEF"/>
    <property type="match status" value="1"/>
</dbReference>
<dbReference type="EMBL" id="QGGL01000012">
    <property type="protein sequence ID" value="PWK10302.1"/>
    <property type="molecule type" value="Genomic_DNA"/>
</dbReference>
<dbReference type="RefSeq" id="WP_109690034.1">
    <property type="nucleotide sequence ID" value="NZ_QGGL01000012.1"/>
</dbReference>
<accession>A0A316DAW7</accession>
<protein>
    <submittedName>
        <fullName evidence="8">Diguanylate cyclase</fullName>
    </submittedName>
</protein>
<feature type="transmembrane region" description="Helical" evidence="6">
    <location>
        <begin position="163"/>
        <end position="184"/>
    </location>
</feature>
<evidence type="ECO:0000259" key="7">
    <source>
        <dbReference type="PROSITE" id="PS50887"/>
    </source>
</evidence>
<dbReference type="Proteomes" id="UP000245634">
    <property type="component" value="Unassembled WGS sequence"/>
</dbReference>
<comment type="subcellular location">
    <subcellularLocation>
        <location evidence="1">Cell membrane</location>
        <topology evidence="1">Multi-pass membrane protein</topology>
    </subcellularLocation>
</comment>
<dbReference type="PANTHER" id="PTHR45138">
    <property type="entry name" value="REGULATORY COMPONENTS OF SENSORY TRANSDUCTION SYSTEM"/>
    <property type="match status" value="1"/>
</dbReference>
<dbReference type="OrthoDB" id="2369808at2"/>
<dbReference type="GO" id="GO:0000155">
    <property type="term" value="F:phosphorelay sensor kinase activity"/>
    <property type="evidence" value="ECO:0007669"/>
    <property type="project" value="InterPro"/>
</dbReference>
<keyword evidence="4 6" id="KW-1133">Transmembrane helix</keyword>
<dbReference type="GO" id="GO:0005886">
    <property type="term" value="C:plasma membrane"/>
    <property type="evidence" value="ECO:0007669"/>
    <property type="project" value="UniProtKB-SubCell"/>
</dbReference>
<evidence type="ECO:0000256" key="5">
    <source>
        <dbReference type="ARBA" id="ARBA00023136"/>
    </source>
</evidence>
<dbReference type="SMART" id="SM00267">
    <property type="entry name" value="GGDEF"/>
    <property type="match status" value="1"/>
</dbReference>
<gene>
    <name evidence="8" type="ORF">C7459_112124</name>
</gene>
<organism evidence="8 9">
    <name type="scientific">Tumebacillus permanentifrigoris</name>
    <dbReference type="NCBI Taxonomy" id="378543"/>
    <lineage>
        <taxon>Bacteria</taxon>
        <taxon>Bacillati</taxon>
        <taxon>Bacillota</taxon>
        <taxon>Bacilli</taxon>
        <taxon>Bacillales</taxon>
        <taxon>Alicyclobacillaceae</taxon>
        <taxon>Tumebacillus</taxon>
    </lineage>
</organism>
<dbReference type="GO" id="GO:0043709">
    <property type="term" value="P:cell adhesion involved in single-species biofilm formation"/>
    <property type="evidence" value="ECO:0007669"/>
    <property type="project" value="TreeGrafter"/>
</dbReference>
<name>A0A316DAW7_9BACL</name>
<keyword evidence="5 6" id="KW-0472">Membrane</keyword>
<feature type="domain" description="GGDEF" evidence="7">
    <location>
        <begin position="227"/>
        <end position="362"/>
    </location>
</feature>
<sequence length="365" mass="40570">MWLDKFFVNLCILVACLFFLHQLLKDRKVTPHSPLPLRFVIGGVLGLLGWLLMMHSLHVGDGTVFDLRILPVFIAAAAGGWVSALTTAVIVGAGRALLFDWTPATVAALSNLFVTAVICGVIVRYTENHICRWAAMSLVNIVAVGISILFIPGDLHVHMKFLLQYALVVSVAMWFTFLLIGYLYRSHEAFLQVRESARKDFLTGLNNVRSFDSAINTLLQKNQEHGEELAFLLIDIDYFKKVNDTYGHSAGDEVLRQLSDVLSLTARSMDVVSRNGGEEFSLILPACSKHNALRVANRIRTTIEHHRFKLPSGQDIQVTVSLGLSQSTPEVPLTAYELVDLADEGLYLAKRSGRNRVCCFQPTDM</sequence>
<dbReference type="PROSITE" id="PS51257">
    <property type="entry name" value="PROKAR_LIPOPROTEIN"/>
    <property type="match status" value="1"/>
</dbReference>
<evidence type="ECO:0000256" key="2">
    <source>
        <dbReference type="ARBA" id="ARBA00022475"/>
    </source>
</evidence>